<dbReference type="InterPro" id="IPR035994">
    <property type="entry name" value="Nucleoside_phosphorylase_sf"/>
</dbReference>
<proteinExistence type="predicted"/>
<feature type="domain" description="Nucleoside phosphorylase" evidence="1">
    <location>
        <begin position="39"/>
        <end position="180"/>
    </location>
</feature>
<dbReference type="Gene3D" id="3.40.50.1580">
    <property type="entry name" value="Nucleoside phosphorylase domain"/>
    <property type="match status" value="1"/>
</dbReference>
<keyword evidence="3" id="KW-1185">Reference proteome</keyword>
<dbReference type="PANTHER" id="PTHR46832:SF1">
    <property type="entry name" value="5'-METHYLTHIOADENOSINE_S-ADENOSYLHOMOCYSTEINE NUCLEOSIDASE"/>
    <property type="match status" value="1"/>
</dbReference>
<dbReference type="SUPFAM" id="SSF53167">
    <property type="entry name" value="Purine and uridine phosphorylases"/>
    <property type="match status" value="1"/>
</dbReference>
<organism evidence="2 3">
    <name type="scientific">Flavobacterium cerinum</name>
    <dbReference type="NCBI Taxonomy" id="2502784"/>
    <lineage>
        <taxon>Bacteria</taxon>
        <taxon>Pseudomonadati</taxon>
        <taxon>Bacteroidota</taxon>
        <taxon>Flavobacteriia</taxon>
        <taxon>Flavobacteriales</taxon>
        <taxon>Flavobacteriaceae</taxon>
        <taxon>Flavobacterium</taxon>
    </lineage>
</organism>
<evidence type="ECO:0000259" key="1">
    <source>
        <dbReference type="Pfam" id="PF01048"/>
    </source>
</evidence>
<evidence type="ECO:0000313" key="3">
    <source>
        <dbReference type="Proteomes" id="UP001059844"/>
    </source>
</evidence>
<dbReference type="PANTHER" id="PTHR46832">
    <property type="entry name" value="5'-METHYLTHIOADENOSINE/S-ADENOSYLHOMOCYSTEINE NUCLEOSIDASE"/>
    <property type="match status" value="1"/>
</dbReference>
<dbReference type="RefSeq" id="WP_256550903.1">
    <property type="nucleotide sequence ID" value="NZ_CP101751.1"/>
</dbReference>
<dbReference type="Proteomes" id="UP001059844">
    <property type="component" value="Chromosome"/>
</dbReference>
<reference evidence="2" key="1">
    <citation type="submission" date="2022-07" db="EMBL/GenBank/DDBJ databases">
        <title>Isolation, identification, and degradation of a PFOSA degrading strain from sewage treatment plant.</title>
        <authorList>
            <person name="Zhang L."/>
            <person name="Huo Y."/>
        </authorList>
    </citation>
    <scope>NUCLEOTIDE SEQUENCE</scope>
    <source>
        <strain evidence="2">C1</strain>
    </source>
</reference>
<protein>
    <submittedName>
        <fullName evidence="2">Nucleosidase</fullName>
    </submittedName>
</protein>
<gene>
    <name evidence="2" type="ORF">NOX80_16495</name>
</gene>
<name>A0ABY5IQT5_9FLAO</name>
<dbReference type="EMBL" id="CP101751">
    <property type="protein sequence ID" value="UUC45211.1"/>
    <property type="molecule type" value="Genomic_DNA"/>
</dbReference>
<evidence type="ECO:0000313" key="2">
    <source>
        <dbReference type="EMBL" id="UUC45211.1"/>
    </source>
</evidence>
<dbReference type="Pfam" id="PF01048">
    <property type="entry name" value="PNP_UDP_1"/>
    <property type="match status" value="1"/>
</dbReference>
<dbReference type="InterPro" id="IPR000845">
    <property type="entry name" value="Nucleoside_phosphorylase_d"/>
</dbReference>
<sequence>MNPEQKKLQELINENPLYVFALNSEAGEEFQNENTLFVGIGKVNTAYHLTKAIQTNRPGLIINLGSAGSTTFKKGSVICCTRFIQRDMDVRGLGFELYQTPLSNEEIVLSYGLSVPGLEEGICGTGDNFETNHTATDYTVVDMEAYAIALIAKQENIPFLCLKYISDGADGAAADDWTVQVHNAAVAFKNVLNGITIEEKQIQ</sequence>
<accession>A0ABY5IQT5</accession>